<evidence type="ECO:0000313" key="2">
    <source>
        <dbReference type="Proteomes" id="UP000009183"/>
    </source>
</evidence>
<protein>
    <submittedName>
        <fullName evidence="1">Uncharacterized protein</fullName>
    </submittedName>
</protein>
<keyword evidence="2" id="KW-1185">Reference proteome</keyword>
<dbReference type="HOGENOM" id="CLU_2377038_0_0_1"/>
<dbReference type="InParanoid" id="D7TX18"/>
<gene>
    <name evidence="1" type="ordered locus">VIT_14s0066g02650</name>
</gene>
<dbReference type="Proteomes" id="UP000009183">
    <property type="component" value="Chromosome 14"/>
</dbReference>
<dbReference type="AlphaFoldDB" id="D7TX18"/>
<accession>D7TX18</accession>
<organism evidence="1 2">
    <name type="scientific">Vitis vinifera</name>
    <name type="common">Grape</name>
    <dbReference type="NCBI Taxonomy" id="29760"/>
    <lineage>
        <taxon>Eukaryota</taxon>
        <taxon>Viridiplantae</taxon>
        <taxon>Streptophyta</taxon>
        <taxon>Embryophyta</taxon>
        <taxon>Tracheophyta</taxon>
        <taxon>Spermatophyta</taxon>
        <taxon>Magnoliopsida</taxon>
        <taxon>eudicotyledons</taxon>
        <taxon>Gunneridae</taxon>
        <taxon>Pentapetalae</taxon>
        <taxon>rosids</taxon>
        <taxon>Vitales</taxon>
        <taxon>Vitaceae</taxon>
        <taxon>Viteae</taxon>
        <taxon>Vitis</taxon>
    </lineage>
</organism>
<name>D7TX18_VITVI</name>
<dbReference type="PaxDb" id="29760-VIT_14s0066g02650.t01"/>
<sequence>MDVLSITVGFCILDRFTIWKSCQITCTQFFFVVFFPLREIEKRKNGNKLVLSHTASGNQGTLFCLEDKLLCGCSDDIISMLQSNTVIPSNCVQNA</sequence>
<evidence type="ECO:0000313" key="1">
    <source>
        <dbReference type="EMBL" id="CBI35043.3"/>
    </source>
</evidence>
<reference evidence="2" key="1">
    <citation type="journal article" date="2007" name="Nature">
        <title>The grapevine genome sequence suggests ancestral hexaploidization in major angiosperm phyla.</title>
        <authorList>
            <consortium name="The French-Italian Public Consortium for Grapevine Genome Characterization."/>
            <person name="Jaillon O."/>
            <person name="Aury J.-M."/>
            <person name="Noel B."/>
            <person name="Policriti A."/>
            <person name="Clepet C."/>
            <person name="Casagrande A."/>
            <person name="Choisne N."/>
            <person name="Aubourg S."/>
            <person name="Vitulo N."/>
            <person name="Jubin C."/>
            <person name="Vezzi A."/>
            <person name="Legeai F."/>
            <person name="Hugueney P."/>
            <person name="Dasilva C."/>
            <person name="Horner D."/>
            <person name="Mica E."/>
            <person name="Jublot D."/>
            <person name="Poulain J."/>
            <person name="Bruyere C."/>
            <person name="Billault A."/>
            <person name="Segurens B."/>
            <person name="Gouyvenoux M."/>
            <person name="Ugarte E."/>
            <person name="Cattonaro F."/>
            <person name="Anthouard V."/>
            <person name="Vico V."/>
            <person name="Del Fabbro C."/>
            <person name="Alaux M."/>
            <person name="Di Gaspero G."/>
            <person name="Dumas V."/>
            <person name="Felice N."/>
            <person name="Paillard S."/>
            <person name="Juman I."/>
            <person name="Moroldo M."/>
            <person name="Scalabrin S."/>
            <person name="Canaguier A."/>
            <person name="Le Clainche I."/>
            <person name="Malacrida G."/>
            <person name="Durand E."/>
            <person name="Pesole G."/>
            <person name="Laucou V."/>
            <person name="Chatelet P."/>
            <person name="Merdinoglu D."/>
            <person name="Delledonne M."/>
            <person name="Pezzotti M."/>
            <person name="Lecharny A."/>
            <person name="Scarpelli C."/>
            <person name="Artiguenave F."/>
            <person name="Pe M.E."/>
            <person name="Valle G."/>
            <person name="Morgante M."/>
            <person name="Caboche M."/>
            <person name="Adam-Blondon A.-F."/>
            <person name="Weissenbach J."/>
            <person name="Quetier F."/>
            <person name="Wincker P."/>
        </authorList>
    </citation>
    <scope>NUCLEOTIDE SEQUENCE [LARGE SCALE GENOMIC DNA]</scope>
    <source>
        <strain evidence="2">cv. Pinot noir / PN40024</strain>
    </source>
</reference>
<dbReference type="EMBL" id="FN596252">
    <property type="protein sequence ID" value="CBI35043.3"/>
    <property type="molecule type" value="Genomic_DNA"/>
</dbReference>
<proteinExistence type="predicted"/>